<dbReference type="VEuPathDB" id="VectorBase:CSON001929"/>
<organism evidence="1">
    <name type="scientific">Culicoides sonorensis</name>
    <name type="common">Biting midge</name>
    <dbReference type="NCBI Taxonomy" id="179676"/>
    <lineage>
        <taxon>Eukaryota</taxon>
        <taxon>Metazoa</taxon>
        <taxon>Ecdysozoa</taxon>
        <taxon>Arthropoda</taxon>
        <taxon>Hexapoda</taxon>
        <taxon>Insecta</taxon>
        <taxon>Pterygota</taxon>
        <taxon>Neoptera</taxon>
        <taxon>Endopterygota</taxon>
        <taxon>Diptera</taxon>
        <taxon>Nematocera</taxon>
        <taxon>Chironomoidea</taxon>
        <taxon>Ceratopogonidae</taxon>
        <taxon>Ceratopogoninae</taxon>
        <taxon>Culicoides</taxon>
        <taxon>Monoculicoides</taxon>
    </lineage>
</organism>
<name>A0A336MJ64_CULSO</name>
<sequence length="116" mass="13304">MSLRIVSTFGSRISPPSSLHETIHSTKQLIQITNKRKKRKLTIFTICEWMQRHTTDTQHVPYSKAYDMIFYVNKNKEVNILMHVTGLSLLVTLNVAKPRDASRPPNAAYGPPDIIR</sequence>
<gene>
    <name evidence="1" type="primary">CSON001929</name>
</gene>
<protein>
    <submittedName>
        <fullName evidence="1">CSON001929 protein</fullName>
    </submittedName>
</protein>
<dbReference type="AlphaFoldDB" id="A0A336MJ64"/>
<accession>A0A336MJ64</accession>
<reference evidence="1" key="1">
    <citation type="submission" date="2018-07" db="EMBL/GenBank/DDBJ databases">
        <authorList>
            <person name="Quirk P.G."/>
            <person name="Krulwich T.A."/>
        </authorList>
    </citation>
    <scope>NUCLEOTIDE SEQUENCE</scope>
</reference>
<dbReference type="EMBL" id="UFQT01001312">
    <property type="protein sequence ID" value="SSX29970.1"/>
    <property type="molecule type" value="Genomic_DNA"/>
</dbReference>
<proteinExistence type="predicted"/>
<evidence type="ECO:0000313" key="1">
    <source>
        <dbReference type="EMBL" id="SSX29970.1"/>
    </source>
</evidence>